<dbReference type="Pfam" id="PF09745">
    <property type="entry name" value="NSRP1_N"/>
    <property type="match status" value="1"/>
</dbReference>
<comment type="similarity">
    <text evidence="1">Belongs to the NSRP1 family.</text>
</comment>
<dbReference type="Proteomes" id="UP000030747">
    <property type="component" value="Unassembled WGS sequence"/>
</dbReference>
<feature type="domain" description="Nuclear speckle splicing regulatory protein 1 N-terminal" evidence="4">
    <location>
        <begin position="164"/>
        <end position="238"/>
    </location>
</feature>
<evidence type="ECO:0000256" key="1">
    <source>
        <dbReference type="ARBA" id="ARBA00010126"/>
    </source>
</evidence>
<evidence type="ECO:0000256" key="2">
    <source>
        <dbReference type="ARBA" id="ARBA00023054"/>
    </source>
</evidence>
<evidence type="ECO:0000313" key="6">
    <source>
        <dbReference type="Proteomes" id="UP000030747"/>
    </source>
</evidence>
<keyword evidence="2" id="KW-0175">Coiled coil</keyword>
<evidence type="ECO:0000256" key="3">
    <source>
        <dbReference type="SAM" id="MobiDB-lite"/>
    </source>
</evidence>
<feature type="region of interest" description="Disordered" evidence="3">
    <location>
        <begin position="141"/>
        <end position="162"/>
    </location>
</feature>
<organism evidence="5 6">
    <name type="scientific">Eimeria tenella</name>
    <name type="common">Coccidian parasite</name>
    <dbReference type="NCBI Taxonomy" id="5802"/>
    <lineage>
        <taxon>Eukaryota</taxon>
        <taxon>Sar</taxon>
        <taxon>Alveolata</taxon>
        <taxon>Apicomplexa</taxon>
        <taxon>Conoidasida</taxon>
        <taxon>Coccidia</taxon>
        <taxon>Eucoccidiorida</taxon>
        <taxon>Eimeriorina</taxon>
        <taxon>Eimeriidae</taxon>
        <taxon>Eimeria</taxon>
    </lineage>
</organism>
<dbReference type="GO" id="GO:0000381">
    <property type="term" value="P:regulation of alternative mRNA splicing, via spliceosome"/>
    <property type="evidence" value="ECO:0007669"/>
    <property type="project" value="InterPro"/>
</dbReference>
<feature type="compositionally biased region" description="Low complexity" evidence="3">
    <location>
        <begin position="258"/>
        <end position="300"/>
    </location>
</feature>
<feature type="compositionally biased region" description="Low complexity" evidence="3">
    <location>
        <begin position="141"/>
        <end position="154"/>
    </location>
</feature>
<keyword evidence="6" id="KW-1185">Reference proteome</keyword>
<feature type="region of interest" description="Disordered" evidence="3">
    <location>
        <begin position="43"/>
        <end position="62"/>
    </location>
</feature>
<dbReference type="OrthoDB" id="347590at2759"/>
<dbReference type="VEuPathDB" id="ToxoDB:ETH2_1307600"/>
<reference evidence="5" key="2">
    <citation type="submission" date="2013-10" db="EMBL/GenBank/DDBJ databases">
        <authorList>
            <person name="Aslett M."/>
        </authorList>
    </citation>
    <scope>NUCLEOTIDE SEQUENCE [LARGE SCALE GENOMIC DNA]</scope>
    <source>
        <strain evidence="5">Houghton</strain>
    </source>
</reference>
<feature type="region of interest" description="Disordered" evidence="3">
    <location>
        <begin position="223"/>
        <end position="242"/>
    </location>
</feature>
<dbReference type="PANTHER" id="PTHR31938:SF4">
    <property type="entry name" value="NUCLEAR SPECKLE SPLICING REGULATORY PROTEIN 1"/>
    <property type="match status" value="1"/>
</dbReference>
<dbReference type="RefSeq" id="XP_013229047.1">
    <property type="nucleotide sequence ID" value="XM_013373593.1"/>
</dbReference>
<dbReference type="AlphaFoldDB" id="U6KJV6"/>
<feature type="region of interest" description="Disordered" evidence="3">
    <location>
        <begin position="254"/>
        <end position="391"/>
    </location>
</feature>
<dbReference type="InterPro" id="IPR042816">
    <property type="entry name" value="Nsrp1"/>
</dbReference>
<evidence type="ECO:0000313" key="5">
    <source>
        <dbReference type="EMBL" id="CDJ38209.1"/>
    </source>
</evidence>
<dbReference type="EMBL" id="HG673821">
    <property type="protein sequence ID" value="CDJ38209.1"/>
    <property type="molecule type" value="Genomic_DNA"/>
</dbReference>
<sequence length="413" mass="43697">MSFSFSLKKSSAAKPAAGTGEAPAGTVRAPLAVFQEALEAEALEAEQEQQKPSRLSLSHFSRPAGKIDKEKVEKLLQQDPQALSYDEVYDQVSCNAAKEQQQRSHAHYTYLGYTEDIKDKIAKDNLVADTLAAEAAAAAKATGASTSPLGTSPGAPGGASGAPQARYIGKFVVKAQRRQVEKEIIKERQMKKEREREGAVPEEVFVTSAYKARLEERRKIMEELERQDERDRQSAADKQKDLSSFHSYLLKSGASTRSAVGASPAASAAAGAAATAAAAAARASAGHRQPEAAGAAAPAAKSGQVKTSPAALKAESPAAASHSQSPQQQQQQNKEEKTSVKAEPANDVHSSPATPSGSSSSSRRTPITEDMVLPFKRSAGPKTLPVPDKLSPADIAGARARYLQLKKLKTEAK</sequence>
<reference evidence="5" key="1">
    <citation type="submission" date="2013-10" db="EMBL/GenBank/DDBJ databases">
        <title>Genomic analysis of the causative agents of coccidiosis in chickens.</title>
        <authorList>
            <person name="Reid A.J."/>
            <person name="Blake D."/>
            <person name="Billington K."/>
            <person name="Browne H."/>
            <person name="Dunn M."/>
            <person name="Hung S."/>
            <person name="Kawahara F."/>
            <person name="Miranda-Saavedra D."/>
            <person name="Mourier T."/>
            <person name="Nagra H."/>
            <person name="Otto T.D."/>
            <person name="Rawlings N."/>
            <person name="Sanchez A."/>
            <person name="Sanders M."/>
            <person name="Subramaniam C."/>
            <person name="Tay Y."/>
            <person name="Dear P."/>
            <person name="Doerig C."/>
            <person name="Gruber A."/>
            <person name="Parkinson J."/>
            <person name="Shirley M."/>
            <person name="Wan K.L."/>
            <person name="Berriman M."/>
            <person name="Tomley F."/>
            <person name="Pain A."/>
        </authorList>
    </citation>
    <scope>NUCLEOTIDE SEQUENCE [LARGE SCALE GENOMIC DNA]</scope>
    <source>
        <strain evidence="5">Houghton</strain>
    </source>
</reference>
<feature type="compositionally biased region" description="Low complexity" evidence="3">
    <location>
        <begin position="308"/>
        <end position="332"/>
    </location>
</feature>
<feature type="compositionally biased region" description="Basic and acidic residues" evidence="3">
    <location>
        <begin position="333"/>
        <end position="346"/>
    </location>
</feature>
<accession>U6KJV6</accession>
<dbReference type="VEuPathDB" id="ToxoDB:ETH_00009435"/>
<feature type="compositionally biased region" description="Low complexity" evidence="3">
    <location>
        <begin position="350"/>
        <end position="365"/>
    </location>
</feature>
<proteinExistence type="inferred from homology"/>
<evidence type="ECO:0000259" key="4">
    <source>
        <dbReference type="Pfam" id="PF09745"/>
    </source>
</evidence>
<dbReference type="InterPro" id="IPR018612">
    <property type="entry name" value="NSRP1_N"/>
</dbReference>
<dbReference type="PANTHER" id="PTHR31938">
    <property type="entry name" value="NUCLEAR SPECKLE SPLICING REGULATORY PROTEIN 1"/>
    <property type="match status" value="1"/>
</dbReference>
<protein>
    <recommendedName>
        <fullName evidence="4">Nuclear speckle splicing regulatory protein 1 N-terminal domain-containing protein</fullName>
    </recommendedName>
</protein>
<dbReference type="GeneID" id="25251088"/>
<feature type="region of interest" description="Disordered" evidence="3">
    <location>
        <begin position="1"/>
        <end position="25"/>
    </location>
</feature>
<gene>
    <name evidence="5" type="ORF">ETH_00009435</name>
</gene>
<name>U6KJV6_EIMTE</name>